<name>A0A2H9TGX7_9FUNG</name>
<comment type="caution">
    <text evidence="3">The sequence shown here is derived from an EMBL/GenBank/DDBJ whole genome shotgun (WGS) entry which is preliminary data.</text>
</comment>
<keyword evidence="2" id="KW-0732">Signal</keyword>
<feature type="region of interest" description="Disordered" evidence="1">
    <location>
        <begin position="68"/>
        <end position="177"/>
    </location>
</feature>
<reference evidence="3 4" key="1">
    <citation type="submission" date="2016-10" db="EMBL/GenBank/DDBJ databases">
        <title>The genome of Paramicrosporidium saccamoebae is the missing link in understanding Cryptomycota and Microsporidia evolution.</title>
        <authorList>
            <person name="Quandt C.A."/>
            <person name="Beaudet D."/>
            <person name="Corsaro D."/>
            <person name="Michel R."/>
            <person name="Corradi N."/>
            <person name="James T."/>
        </authorList>
    </citation>
    <scope>NUCLEOTIDE SEQUENCE [LARGE SCALE GENOMIC DNA]</scope>
    <source>
        <strain evidence="3 4">KSL3</strain>
    </source>
</reference>
<dbReference type="AlphaFoldDB" id="A0A2H9TGX7"/>
<feature type="chain" id="PRO_5014158245" evidence="2">
    <location>
        <begin position="17"/>
        <end position="350"/>
    </location>
</feature>
<sequence length="350" mass="36224">MKITPLLLATLALADASTSNLRPTEEETANLRIYHLHFESRNNVSNSIQVGTQDNATSFLAGSKLKKSTEYGGQGENDRLIPSGSELEKSTKGDNQDKEGLVPSGSESEKSENGGQDEEDENLVSSRFELARPIEGGDENKGEGSTSANSEDDKESGQYETEVLTPPDSEELLSTGPKLPSLRGLCPKMSKRNVTAGIVLATGIAIGAELHYHPDGALSTALTSGYGAAMETAGACRDYCAETLTLSLAAAKDYFSLTEPGQCPAGMIFDGNACVLAGDEGVCEVPDEGMCEVPDGGMCEVPGEGTCGLPDEGACEVPNDGTCGLPDEGTSNIAAEGTGNAATEGVGNIA</sequence>
<evidence type="ECO:0000256" key="1">
    <source>
        <dbReference type="SAM" id="MobiDB-lite"/>
    </source>
</evidence>
<dbReference type="EMBL" id="MTSL01000198">
    <property type="protein sequence ID" value="PJF17014.1"/>
    <property type="molecule type" value="Genomic_DNA"/>
</dbReference>
<evidence type="ECO:0000313" key="3">
    <source>
        <dbReference type="EMBL" id="PJF17014.1"/>
    </source>
</evidence>
<dbReference type="Proteomes" id="UP000240830">
    <property type="component" value="Unassembled WGS sequence"/>
</dbReference>
<accession>A0A2H9TGX7</accession>
<organism evidence="3 4">
    <name type="scientific">Paramicrosporidium saccamoebae</name>
    <dbReference type="NCBI Taxonomy" id="1246581"/>
    <lineage>
        <taxon>Eukaryota</taxon>
        <taxon>Fungi</taxon>
        <taxon>Fungi incertae sedis</taxon>
        <taxon>Cryptomycota</taxon>
        <taxon>Cryptomycota incertae sedis</taxon>
        <taxon>Paramicrosporidium</taxon>
    </lineage>
</organism>
<evidence type="ECO:0000256" key="2">
    <source>
        <dbReference type="SAM" id="SignalP"/>
    </source>
</evidence>
<feature type="compositionally biased region" description="Basic and acidic residues" evidence="1">
    <location>
        <begin position="86"/>
        <end position="100"/>
    </location>
</feature>
<proteinExistence type="predicted"/>
<protein>
    <submittedName>
        <fullName evidence="3">Uncharacterized protein</fullName>
    </submittedName>
</protein>
<feature type="signal peptide" evidence="2">
    <location>
        <begin position="1"/>
        <end position="16"/>
    </location>
</feature>
<gene>
    <name evidence="3" type="ORF">PSACC_03173</name>
</gene>
<keyword evidence="4" id="KW-1185">Reference proteome</keyword>
<evidence type="ECO:0000313" key="4">
    <source>
        <dbReference type="Proteomes" id="UP000240830"/>
    </source>
</evidence>
<feature type="non-terminal residue" evidence="3">
    <location>
        <position position="350"/>
    </location>
</feature>